<organism evidence="2 3">
    <name type="scientific">Ruegeria spongiae</name>
    <dbReference type="NCBI Taxonomy" id="2942209"/>
    <lineage>
        <taxon>Bacteria</taxon>
        <taxon>Pseudomonadati</taxon>
        <taxon>Pseudomonadota</taxon>
        <taxon>Alphaproteobacteria</taxon>
        <taxon>Rhodobacterales</taxon>
        <taxon>Roseobacteraceae</taxon>
        <taxon>Ruegeria</taxon>
    </lineage>
</organism>
<comment type="caution">
    <text evidence="2">The sequence shown here is derived from an EMBL/GenBank/DDBJ whole genome shotgun (WGS) entry which is preliminary data.</text>
</comment>
<feature type="signal peptide" evidence="1">
    <location>
        <begin position="1"/>
        <end position="16"/>
    </location>
</feature>
<evidence type="ECO:0000313" key="2">
    <source>
        <dbReference type="EMBL" id="MCL6282452.1"/>
    </source>
</evidence>
<gene>
    <name evidence="2" type="ORF">M3P21_02825</name>
</gene>
<keyword evidence="3" id="KW-1185">Reference proteome</keyword>
<evidence type="ECO:0000313" key="3">
    <source>
        <dbReference type="Proteomes" id="UP001203880"/>
    </source>
</evidence>
<sequence>MNLKVALLGSFVFALAACSQPEPEPVYVQPTYDKVGNPSCPGGYQVATTEAGATVCSPITQ</sequence>
<reference evidence="2" key="1">
    <citation type="submission" date="2022-05" db="EMBL/GenBank/DDBJ databases">
        <authorList>
            <person name="Park J.-S."/>
        </authorList>
    </citation>
    <scope>NUCLEOTIDE SEQUENCE</scope>
    <source>
        <strain evidence="2">2012CJ41-6</strain>
    </source>
</reference>
<dbReference type="Proteomes" id="UP001203880">
    <property type="component" value="Unassembled WGS sequence"/>
</dbReference>
<dbReference type="RefSeq" id="WP_249706620.1">
    <property type="nucleotide sequence ID" value="NZ_JAMFMB010000002.1"/>
</dbReference>
<evidence type="ECO:0000256" key="1">
    <source>
        <dbReference type="SAM" id="SignalP"/>
    </source>
</evidence>
<feature type="chain" id="PRO_5047174981" description="Lipoprotein" evidence="1">
    <location>
        <begin position="17"/>
        <end position="61"/>
    </location>
</feature>
<dbReference type="EMBL" id="JAMFMB010000002">
    <property type="protein sequence ID" value="MCL6282452.1"/>
    <property type="molecule type" value="Genomic_DNA"/>
</dbReference>
<evidence type="ECO:0008006" key="4">
    <source>
        <dbReference type="Google" id="ProtNLM"/>
    </source>
</evidence>
<name>A0ABT0PZ45_9RHOB</name>
<accession>A0ABT0PZ45</accession>
<keyword evidence="1" id="KW-0732">Signal</keyword>
<proteinExistence type="predicted"/>
<dbReference type="PROSITE" id="PS51257">
    <property type="entry name" value="PROKAR_LIPOPROTEIN"/>
    <property type="match status" value="1"/>
</dbReference>
<protein>
    <recommendedName>
        <fullName evidence="4">Lipoprotein</fullName>
    </recommendedName>
</protein>